<dbReference type="GeneID" id="94434692"/>
<evidence type="ECO:0000313" key="2">
    <source>
        <dbReference type="EMBL" id="PHJ14810.1"/>
    </source>
</evidence>
<dbReference type="VEuPathDB" id="ToxoDB:CSUI_011382"/>
<evidence type="ECO:0000256" key="1">
    <source>
        <dbReference type="SAM" id="SignalP"/>
    </source>
</evidence>
<feature type="signal peptide" evidence="1">
    <location>
        <begin position="1"/>
        <end position="30"/>
    </location>
</feature>
<evidence type="ECO:0000313" key="3">
    <source>
        <dbReference type="Proteomes" id="UP000221165"/>
    </source>
</evidence>
<gene>
    <name evidence="2" type="ORF">CSUI_011382</name>
</gene>
<reference evidence="2 3" key="1">
    <citation type="journal article" date="2017" name="Int. J. Parasitol.">
        <title>The genome of the protozoan parasite Cystoisospora suis and a reverse vaccinology approach to identify vaccine candidates.</title>
        <authorList>
            <person name="Palmieri N."/>
            <person name="Shrestha A."/>
            <person name="Ruttkowski B."/>
            <person name="Beck T."/>
            <person name="Vogl C."/>
            <person name="Tomley F."/>
            <person name="Blake D.P."/>
            <person name="Joachim A."/>
        </authorList>
    </citation>
    <scope>NUCLEOTIDE SEQUENCE [LARGE SCALE GENOMIC DNA]</scope>
    <source>
        <strain evidence="2 3">Wien I</strain>
    </source>
</reference>
<dbReference type="Proteomes" id="UP000221165">
    <property type="component" value="Unassembled WGS sequence"/>
</dbReference>
<protein>
    <recommendedName>
        <fullName evidence="4">Secreted protein</fullName>
    </recommendedName>
</protein>
<proteinExistence type="predicted"/>
<name>A0A2C6JSN5_9APIC</name>
<dbReference type="AlphaFoldDB" id="A0A2C6JSN5"/>
<sequence length="66" mass="7574">MRRVVPLPRTKPSVCFLYLSFLSISTRFAAFCCSSYTGPTFLLYVGCSFDSNRPRQHHSHKRTCVV</sequence>
<comment type="caution">
    <text evidence="2">The sequence shown here is derived from an EMBL/GenBank/DDBJ whole genome shotgun (WGS) entry which is preliminary data.</text>
</comment>
<organism evidence="2 3">
    <name type="scientific">Cystoisospora suis</name>
    <dbReference type="NCBI Taxonomy" id="483139"/>
    <lineage>
        <taxon>Eukaryota</taxon>
        <taxon>Sar</taxon>
        <taxon>Alveolata</taxon>
        <taxon>Apicomplexa</taxon>
        <taxon>Conoidasida</taxon>
        <taxon>Coccidia</taxon>
        <taxon>Eucoccidiorida</taxon>
        <taxon>Eimeriorina</taxon>
        <taxon>Sarcocystidae</taxon>
        <taxon>Cystoisospora</taxon>
    </lineage>
</organism>
<keyword evidence="3" id="KW-1185">Reference proteome</keyword>
<dbReference type="RefSeq" id="XP_067916545.1">
    <property type="nucleotide sequence ID" value="XM_068071481.1"/>
</dbReference>
<evidence type="ECO:0008006" key="4">
    <source>
        <dbReference type="Google" id="ProtNLM"/>
    </source>
</evidence>
<accession>A0A2C6JSN5</accession>
<keyword evidence="1" id="KW-0732">Signal</keyword>
<dbReference type="EMBL" id="MIGC01011174">
    <property type="protein sequence ID" value="PHJ14810.1"/>
    <property type="molecule type" value="Genomic_DNA"/>
</dbReference>
<feature type="chain" id="PRO_5013174733" description="Secreted protein" evidence="1">
    <location>
        <begin position="31"/>
        <end position="66"/>
    </location>
</feature>